<dbReference type="OrthoDB" id="6749953at2"/>
<organism evidence="3 4">
    <name type="scientific">Pseudomonas fluorescens</name>
    <dbReference type="NCBI Taxonomy" id="294"/>
    <lineage>
        <taxon>Bacteria</taxon>
        <taxon>Pseudomonadati</taxon>
        <taxon>Pseudomonadota</taxon>
        <taxon>Gammaproteobacteria</taxon>
        <taxon>Pseudomonadales</taxon>
        <taxon>Pseudomonadaceae</taxon>
        <taxon>Pseudomonas</taxon>
    </lineage>
</organism>
<name>A0A0N9WEG0_PSEFL</name>
<accession>A0A0N9WEG0</accession>
<evidence type="ECO:0000313" key="4">
    <source>
        <dbReference type="Proteomes" id="UP000066487"/>
    </source>
</evidence>
<dbReference type="RefSeq" id="WP_054594104.1">
    <property type="nucleotide sequence ID" value="NZ_CP012830.1"/>
</dbReference>
<feature type="region of interest" description="Disordered" evidence="2">
    <location>
        <begin position="1"/>
        <end position="21"/>
    </location>
</feature>
<evidence type="ECO:0000256" key="2">
    <source>
        <dbReference type="SAM" id="MobiDB-lite"/>
    </source>
</evidence>
<gene>
    <name evidence="3" type="ORF">AO353_05855</name>
</gene>
<dbReference type="AlphaFoldDB" id="A0A0N9WEG0"/>
<dbReference type="EMBL" id="CP012830">
    <property type="protein sequence ID" value="ALI00597.1"/>
    <property type="molecule type" value="Genomic_DNA"/>
</dbReference>
<keyword evidence="1" id="KW-0843">Virulence</keyword>
<reference evidence="4" key="1">
    <citation type="submission" date="2015-09" db="EMBL/GenBank/DDBJ databases">
        <title>Whole genome sequence of Pseudomonas fluorescens FW300-N2E3.</title>
        <authorList>
            <person name="Ray J."/>
            <person name="Melnyk R."/>
            <person name="Deutschbauer A."/>
        </authorList>
    </citation>
    <scope>NUCLEOTIDE SEQUENCE [LARGE SCALE GENOMIC DNA]</scope>
    <source>
        <strain evidence="4">FW300-N2E3</strain>
    </source>
</reference>
<evidence type="ECO:0000256" key="1">
    <source>
        <dbReference type="ARBA" id="ARBA00023026"/>
    </source>
</evidence>
<evidence type="ECO:0000313" key="3">
    <source>
        <dbReference type="EMBL" id="ALI00597.1"/>
    </source>
</evidence>
<dbReference type="InterPro" id="IPR018003">
    <property type="entry name" value="Insecticidal_toxin/plasmid_vir"/>
</dbReference>
<proteinExistence type="predicted"/>
<dbReference type="Proteomes" id="UP000066487">
    <property type="component" value="Chromosome"/>
</dbReference>
<sequence>MDVSNGSLLHRLIDSPGNEDETKADFKTAMQRMGFESVFDIVRMTKEEFTLELARHTDANAEQAYGNALSYARQISRLYQEHQLSSGDASRRVRRSVGTESTSGPATYQALFNENWEQFCKDGDIAAIDSPVAYLRALYLFAGQLEKSSTHPDKITLEKRRPDLKNLTLDHQSAFAAKPMLSIVNDTLSSHVQEHLKKTNNTKSVHEVLACERYPLSLPYDLHHHQCLLGLGADKPALGELNYQVSLKLPFLLDESEYGSISKPSSEAQRLMSGLSPEQQKILIEPLDPDIEVKAYGTKVSDPRLSVERFKELTGLTMEQIDQLLAQGKHRPKASTNSPGAGRHFYGCEYINTASARDKIMVVATSPATFNILPVICFDVLLRMVRLQRWTGIPAAELDTLIVNAMHSDGTTSLPGLKSLWLNPNTLRVLGVYRYLNQRYGIAPEEFASLLHDMPTSACGDRAPLFDQVFNRTQLLPNPLLQNAGQDIDIKAPKSQPSLNYLGAGLGLTVTQDSLLLLAAQTKEHLSSLKHDLPTVSSLYRQARIAQMFGLSPVECTEMARTLGGEAFCELLAKGKLSDPYNHSSDILDVLMAMEWAVDWLKQNNRDVLQWCRLFSSTKDDLPFPPELERRLETFRADTTPSADHQQRLVETLLHDIADLSAEYVPSVMAMGDTSTMAVVTEIKNFSPGKIPQSLAKVLRAAGACKGLHLNSSTLQQLMSNPAWLASNSPGTLTPQTLYLLERFSHCARHQPQSEENLLHYLRLANEAPAKDSNGLLANLLNWSIEEVSCLTALLGQNRARTMEEVDWIMRCQTCCKRTGLSASLLLNATALTADSSTSDWKTVGEAVLAARH</sequence>
<reference evidence="3 4" key="2">
    <citation type="journal article" date="2018" name="Nature">
        <title>Mutant phenotypes for thousands of bacterial genes of unknown function.</title>
        <authorList>
            <person name="Price M.N."/>
            <person name="Wetmore K.M."/>
            <person name="Waters R.J."/>
            <person name="Callaghan M."/>
            <person name="Ray J."/>
            <person name="Liu H."/>
            <person name="Kuehl J.V."/>
            <person name="Melnyk R.A."/>
            <person name="Lamson J.S."/>
            <person name="Suh Y."/>
            <person name="Carlson H.K."/>
            <person name="Esquivel Z."/>
            <person name="Sadeeshkumar H."/>
            <person name="Chakraborty R."/>
            <person name="Zane G.M."/>
            <person name="Rubin B.E."/>
            <person name="Wall J.D."/>
            <person name="Visel A."/>
            <person name="Bristow J."/>
            <person name="Blow M.J."/>
            <person name="Arkin A.P."/>
            <person name="Deutschbauer A.M."/>
        </authorList>
    </citation>
    <scope>NUCLEOTIDE SEQUENCE [LARGE SCALE GENOMIC DNA]</scope>
    <source>
        <strain evidence="3 4">FW300-N2E3</strain>
    </source>
</reference>
<protein>
    <submittedName>
        <fullName evidence="3">Toxin</fullName>
    </submittedName>
</protein>
<dbReference type="Pfam" id="PF03538">
    <property type="entry name" value="VRP1"/>
    <property type="match status" value="1"/>
</dbReference>